<reference evidence="2" key="1">
    <citation type="submission" date="2014-08" db="EMBL/GenBank/DDBJ databases">
        <authorList>
            <person name="Sharma Rahul"/>
            <person name="Thines Marco"/>
        </authorList>
    </citation>
    <scope>NUCLEOTIDE SEQUENCE</scope>
</reference>
<feature type="compositionally biased region" description="Pro residues" evidence="1">
    <location>
        <begin position="529"/>
        <end position="542"/>
    </location>
</feature>
<feature type="compositionally biased region" description="Basic and acidic residues" evidence="1">
    <location>
        <begin position="739"/>
        <end position="765"/>
    </location>
</feature>
<evidence type="ECO:0000313" key="2">
    <source>
        <dbReference type="EMBL" id="CED82066.1"/>
    </source>
</evidence>
<protein>
    <submittedName>
        <fullName evidence="2">Histone deacetylation protein Rxt3</fullName>
    </submittedName>
</protein>
<feature type="compositionally biased region" description="Low complexity" evidence="1">
    <location>
        <begin position="192"/>
        <end position="217"/>
    </location>
</feature>
<organism evidence="2">
    <name type="scientific">Phaffia rhodozyma</name>
    <name type="common">Yeast</name>
    <name type="synonym">Xanthophyllomyces dendrorhous</name>
    <dbReference type="NCBI Taxonomy" id="264483"/>
    <lineage>
        <taxon>Eukaryota</taxon>
        <taxon>Fungi</taxon>
        <taxon>Dikarya</taxon>
        <taxon>Basidiomycota</taxon>
        <taxon>Agaricomycotina</taxon>
        <taxon>Tremellomycetes</taxon>
        <taxon>Cystofilobasidiales</taxon>
        <taxon>Mrakiaceae</taxon>
        <taxon>Phaffia</taxon>
    </lineage>
</organism>
<feature type="region of interest" description="Disordered" evidence="1">
    <location>
        <begin position="1"/>
        <end position="409"/>
    </location>
</feature>
<feature type="compositionally biased region" description="Basic and acidic residues" evidence="1">
    <location>
        <begin position="251"/>
        <end position="274"/>
    </location>
</feature>
<feature type="region of interest" description="Disordered" evidence="1">
    <location>
        <begin position="436"/>
        <end position="580"/>
    </location>
</feature>
<dbReference type="Pfam" id="PF08642">
    <property type="entry name" value="Rxt3"/>
    <property type="match status" value="1"/>
</dbReference>
<feature type="compositionally biased region" description="Low complexity" evidence="1">
    <location>
        <begin position="166"/>
        <end position="176"/>
    </location>
</feature>
<feature type="compositionally biased region" description="Low complexity" evidence="1">
    <location>
        <begin position="369"/>
        <end position="385"/>
    </location>
</feature>
<feature type="region of interest" description="Disordered" evidence="1">
    <location>
        <begin position="734"/>
        <end position="778"/>
    </location>
</feature>
<feature type="compositionally biased region" description="Low complexity" evidence="1">
    <location>
        <begin position="305"/>
        <end position="323"/>
    </location>
</feature>
<dbReference type="InterPro" id="IPR013951">
    <property type="entry name" value="Rxt3"/>
</dbReference>
<feature type="compositionally biased region" description="Basic and acidic residues" evidence="1">
    <location>
        <begin position="984"/>
        <end position="1000"/>
    </location>
</feature>
<feature type="compositionally biased region" description="Polar residues" evidence="1">
    <location>
        <begin position="139"/>
        <end position="154"/>
    </location>
</feature>
<sequence length="1087" mass="115096">MASSPQDQKSSGLFQSASKSSKSDTRSAASGQAEDVRLAPVGPTVHGISAGASQLGGAAHSMTSEDSYMGAFGRNSNGKPSSPHAPFSTAPVSNKYPSRPPHFAFPQPGSPTGFSSSAAPGAHLLGNPPRSSGYPHQLPHNTGFSFGIGTSSINPPRDPGLFQQTSSQHSFSIPPSSKEPMSRLLGFNAGNTSAHSATKSSGSSIPSPRSSEQPISPSKDDTNNGASNHVQRSSVGPSWSGQSRRSPILGDADRETREKEHKEKEKVTRSHIEVLNRPAYRSTPSSSPPIHANNPKDALLLPTGSSQHPPASSRSSATLASSARPQSGEDRREVIRLNAGSESNPIQAAGQPILERREPRPYGFSFHNPSAVSPVGPLPGVGSSSGHKRSEGIKSASGSPVRAGYASHSGMTSLPSPAMPAVVPVPASRKYGLVHATSSLPPVPSSGGTNSHSQPGQQHRHSSGTGGMKVIEPMDISSGSSNLSQQSAHSHSHQHTHHPHSHPLLLPPQHQYQHQHQHQHQPMVSSTLLPPPPPPPPAPPPSMILSNSNSSTSASSRKSKSHRYTVPPSIPSSTTTSSLLRPEFNPTLLSSAPNPTVRSPFLISLPREVPYLGKFVYGGQGWILPCEVGEKAHELMRVPAGGGSARSARGGSGGGGRVEVIIPSGFLGTGWTLKSKMGGGGSSVDKPSIFGTDGWNALVDSIGRERSLWGTEVYTDDSDLVALLVHAGWIVPASESDNVNDKPDGARVRTEAEAEVEAEGREGDRLGGNGNGRSSDSDLWRESGALRVTLRVVGRLIRYIGTERNGVKSRGWGNGHDGGSLVVEGVTRVERTNRTSSLSRRTKKARMTQAIQLRTESIKEDNSAVINIHVWGGAGFKYSQAGIQSSFNNALYNAFASLSLPTENGPLGEVPDGFDTGFRTQDLYLENPDERYRLTLSTSIESDLSTGTNSPRFSIYVLPKRSSTTYPFLRPLDSYVSPMQEQTAQKDTHMATEGEGKQEELLGESTVGPSDLEWVEMGLVVRDSSSVSSSSFTAGATLGESANKIGIEGQIGDGEGKEGQGAGQVRTGWFCKIESYWWAPRLSDRTE</sequence>
<feature type="compositionally biased region" description="Low complexity" evidence="1">
    <location>
        <begin position="502"/>
        <end position="512"/>
    </location>
</feature>
<accession>A0A0F7SKZ5</accession>
<name>A0A0F7SKZ5_PHARH</name>
<feature type="region of interest" description="Disordered" evidence="1">
    <location>
        <begin position="980"/>
        <end position="1001"/>
    </location>
</feature>
<feature type="compositionally biased region" description="Low complexity" evidence="1">
    <location>
        <begin position="546"/>
        <end position="556"/>
    </location>
</feature>
<evidence type="ECO:0000256" key="1">
    <source>
        <dbReference type="SAM" id="MobiDB-lite"/>
    </source>
</evidence>
<feature type="compositionally biased region" description="Basic residues" evidence="1">
    <location>
        <begin position="490"/>
        <end position="501"/>
    </location>
</feature>
<feature type="compositionally biased region" description="Polar residues" evidence="1">
    <location>
        <begin position="223"/>
        <end position="245"/>
    </location>
</feature>
<feature type="compositionally biased region" description="Low complexity" evidence="1">
    <location>
        <begin position="477"/>
        <end position="489"/>
    </location>
</feature>
<feature type="compositionally biased region" description="Polar residues" evidence="1">
    <location>
        <begin position="436"/>
        <end position="457"/>
    </location>
</feature>
<dbReference type="EMBL" id="LN483124">
    <property type="protein sequence ID" value="CED82066.1"/>
    <property type="molecule type" value="Genomic_DNA"/>
</dbReference>
<dbReference type="AlphaFoldDB" id="A0A0F7SKZ5"/>
<feature type="compositionally biased region" description="Low complexity" evidence="1">
    <location>
        <begin position="9"/>
        <end position="30"/>
    </location>
</feature>
<proteinExistence type="predicted"/>